<sequence>MVTKLTGFAVIMIIVMLLFIIPFLNDRPQGTWDQQLGKRERKLEKIDNSNDKEKEKAIITVNSPELIDVVVNKERKLPEGYIPSDLVIPNVKFSFVGREEKSYMRKDAAVALEKLFYFAKQEGIQLFAVSGYRSEKRQKMIYENNLKEKGQQHTDKYSAKSGHSEHQTGLVMDVSAKSVNNTLETTFADTKEGKWLEENAHRAGFIIRYLKDKEQMTGYSYEPWHIRYVGDIAKKIYESKITLEEYIFAI</sequence>
<dbReference type="InterPro" id="IPR009045">
    <property type="entry name" value="Zn_M74/Hedgehog-like"/>
</dbReference>
<keyword evidence="3" id="KW-0121">Carboxypeptidase</keyword>
<dbReference type="Gene3D" id="3.30.1380.10">
    <property type="match status" value="1"/>
</dbReference>
<name>A0A9X7AYH5_BACTU</name>
<proteinExistence type="predicted"/>
<keyword evidence="3" id="KW-0378">Hydrolase</keyword>
<dbReference type="SUPFAM" id="SSF55166">
    <property type="entry name" value="Hedgehog/DD-peptidase"/>
    <property type="match status" value="1"/>
</dbReference>
<protein>
    <submittedName>
        <fullName evidence="3">D-alanyl-D-alanine carboxypeptidase</fullName>
    </submittedName>
</protein>
<dbReference type="InterPro" id="IPR052179">
    <property type="entry name" value="DD-CPase-like"/>
</dbReference>
<evidence type="ECO:0000313" key="3">
    <source>
        <dbReference type="EMBL" id="PFT88225.1"/>
    </source>
</evidence>
<keyword evidence="1" id="KW-1133">Transmembrane helix</keyword>
<dbReference type="PANTHER" id="PTHR34385:SF1">
    <property type="entry name" value="PEPTIDOGLYCAN L-ALANYL-D-GLUTAMATE ENDOPEPTIDASE CWLK"/>
    <property type="match status" value="1"/>
</dbReference>
<reference evidence="3 4" key="1">
    <citation type="submission" date="2017-09" db="EMBL/GenBank/DDBJ databases">
        <title>Large-scale bioinformatics analysis of Bacillus genomes uncovers conserved roles of natural products in bacterial physiology.</title>
        <authorList>
            <consortium name="Agbiome Team Llc"/>
            <person name="Bleich R.M."/>
            <person name="Grubbs K.J."/>
            <person name="Santa Maria K.C."/>
            <person name="Allen S.E."/>
            <person name="Farag S."/>
            <person name="Shank E.A."/>
            <person name="Bowers A."/>
        </authorList>
    </citation>
    <scope>NUCLEOTIDE SEQUENCE [LARGE SCALE GENOMIC DNA]</scope>
    <source>
        <strain evidence="3 4">AFS064137</strain>
    </source>
</reference>
<evidence type="ECO:0000256" key="1">
    <source>
        <dbReference type="SAM" id="Phobius"/>
    </source>
</evidence>
<dbReference type="GO" id="GO:0004180">
    <property type="term" value="F:carboxypeptidase activity"/>
    <property type="evidence" value="ECO:0007669"/>
    <property type="project" value="UniProtKB-KW"/>
</dbReference>
<gene>
    <name evidence="3" type="ORF">COK81_19140</name>
</gene>
<evidence type="ECO:0000259" key="2">
    <source>
        <dbReference type="Pfam" id="PF02557"/>
    </source>
</evidence>
<dbReference type="Pfam" id="PF02557">
    <property type="entry name" value="VanY"/>
    <property type="match status" value="1"/>
</dbReference>
<comment type="caution">
    <text evidence="3">The sequence shown here is derived from an EMBL/GenBank/DDBJ whole genome shotgun (WGS) entry which is preliminary data.</text>
</comment>
<dbReference type="InterPro" id="IPR003709">
    <property type="entry name" value="VanY-like_core_dom"/>
</dbReference>
<dbReference type="CDD" id="cd14852">
    <property type="entry name" value="LD-carboxypeptidase"/>
    <property type="match status" value="1"/>
</dbReference>
<feature type="transmembrane region" description="Helical" evidence="1">
    <location>
        <begin position="6"/>
        <end position="24"/>
    </location>
</feature>
<keyword evidence="1" id="KW-0812">Transmembrane</keyword>
<dbReference type="InterPro" id="IPR058193">
    <property type="entry name" value="VanY/YodJ_core_dom"/>
</dbReference>
<evidence type="ECO:0000313" key="4">
    <source>
        <dbReference type="Proteomes" id="UP000225910"/>
    </source>
</evidence>
<keyword evidence="1" id="KW-0472">Membrane</keyword>
<dbReference type="GO" id="GO:0006508">
    <property type="term" value="P:proteolysis"/>
    <property type="evidence" value="ECO:0007669"/>
    <property type="project" value="InterPro"/>
</dbReference>
<dbReference type="EMBL" id="NVCU01000165">
    <property type="protein sequence ID" value="PFT88225.1"/>
    <property type="molecule type" value="Genomic_DNA"/>
</dbReference>
<dbReference type="RefSeq" id="WP_098679305.1">
    <property type="nucleotide sequence ID" value="NZ_JBMEQG010000070.1"/>
</dbReference>
<dbReference type="PANTHER" id="PTHR34385">
    <property type="entry name" value="D-ALANYL-D-ALANINE CARBOXYPEPTIDASE"/>
    <property type="match status" value="1"/>
</dbReference>
<dbReference type="AlphaFoldDB" id="A0A9X7AYH5"/>
<feature type="domain" description="D-alanyl-D-alanine carboxypeptidase-like core" evidence="2">
    <location>
        <begin position="102"/>
        <end position="231"/>
    </location>
</feature>
<keyword evidence="3" id="KW-0645">Protease</keyword>
<dbReference type="Proteomes" id="UP000225910">
    <property type="component" value="Unassembled WGS sequence"/>
</dbReference>
<accession>A0A9X7AYH5</accession>
<organism evidence="3 4">
    <name type="scientific">Bacillus thuringiensis</name>
    <dbReference type="NCBI Taxonomy" id="1428"/>
    <lineage>
        <taxon>Bacteria</taxon>
        <taxon>Bacillati</taxon>
        <taxon>Bacillota</taxon>
        <taxon>Bacilli</taxon>
        <taxon>Bacillales</taxon>
        <taxon>Bacillaceae</taxon>
        <taxon>Bacillus</taxon>
        <taxon>Bacillus cereus group</taxon>
    </lineage>
</organism>